<reference evidence="2 3" key="1">
    <citation type="submission" date="2019-05" db="EMBL/GenBank/DDBJ databases">
        <title>Another draft genome of Portunus trituberculatus and its Hox gene families provides insights of decapod evolution.</title>
        <authorList>
            <person name="Jeong J.-H."/>
            <person name="Song I."/>
            <person name="Kim S."/>
            <person name="Choi T."/>
            <person name="Kim D."/>
            <person name="Ryu S."/>
            <person name="Kim W."/>
        </authorList>
    </citation>
    <scope>NUCLEOTIDE SEQUENCE [LARGE SCALE GENOMIC DNA]</scope>
    <source>
        <tissue evidence="2">Muscle</tissue>
    </source>
</reference>
<dbReference type="AlphaFoldDB" id="A0A5B7GS72"/>
<evidence type="ECO:0000313" key="3">
    <source>
        <dbReference type="Proteomes" id="UP000324222"/>
    </source>
</evidence>
<feature type="compositionally biased region" description="Polar residues" evidence="1">
    <location>
        <begin position="108"/>
        <end position="119"/>
    </location>
</feature>
<sequence length="125" mass="14807">MRNIMDKCKDQPLFYKYINGKLKNKEVISRIKVGDDMNDNTKEMAEVFNRSFQSVLAEEDDFKRERLRADGENYLKETVVTVEEVKDILEGLDARKDHQEKMGETLRRQQGYNRETMQLQRGEVV</sequence>
<evidence type="ECO:0000313" key="2">
    <source>
        <dbReference type="EMBL" id="MPC60443.1"/>
    </source>
</evidence>
<evidence type="ECO:0000256" key="1">
    <source>
        <dbReference type="SAM" id="MobiDB-lite"/>
    </source>
</evidence>
<dbReference type="Proteomes" id="UP000324222">
    <property type="component" value="Unassembled WGS sequence"/>
</dbReference>
<gene>
    <name evidence="2" type="ORF">E2C01_054488</name>
</gene>
<name>A0A5B7GS72_PORTR</name>
<comment type="caution">
    <text evidence="2">The sequence shown here is derived from an EMBL/GenBank/DDBJ whole genome shotgun (WGS) entry which is preliminary data.</text>
</comment>
<protein>
    <submittedName>
        <fullName evidence="2">Uncharacterized protein</fullName>
    </submittedName>
</protein>
<organism evidence="2 3">
    <name type="scientific">Portunus trituberculatus</name>
    <name type="common">Swimming crab</name>
    <name type="synonym">Neptunus trituberculatus</name>
    <dbReference type="NCBI Taxonomy" id="210409"/>
    <lineage>
        <taxon>Eukaryota</taxon>
        <taxon>Metazoa</taxon>
        <taxon>Ecdysozoa</taxon>
        <taxon>Arthropoda</taxon>
        <taxon>Crustacea</taxon>
        <taxon>Multicrustacea</taxon>
        <taxon>Malacostraca</taxon>
        <taxon>Eumalacostraca</taxon>
        <taxon>Eucarida</taxon>
        <taxon>Decapoda</taxon>
        <taxon>Pleocyemata</taxon>
        <taxon>Brachyura</taxon>
        <taxon>Eubrachyura</taxon>
        <taxon>Portunoidea</taxon>
        <taxon>Portunidae</taxon>
        <taxon>Portuninae</taxon>
        <taxon>Portunus</taxon>
    </lineage>
</organism>
<keyword evidence="3" id="KW-1185">Reference proteome</keyword>
<proteinExistence type="predicted"/>
<dbReference type="EMBL" id="VSRR010017521">
    <property type="protein sequence ID" value="MPC60443.1"/>
    <property type="molecule type" value="Genomic_DNA"/>
</dbReference>
<accession>A0A5B7GS72</accession>
<feature type="region of interest" description="Disordered" evidence="1">
    <location>
        <begin position="99"/>
        <end position="125"/>
    </location>
</feature>